<proteinExistence type="predicted"/>
<dbReference type="InterPro" id="IPR012659">
    <property type="entry name" value="CHP02444"/>
</dbReference>
<accession>A0A3C1KNH4</accession>
<dbReference type="Pfam" id="PF09523">
    <property type="entry name" value="DUF2390"/>
    <property type="match status" value="1"/>
</dbReference>
<organism evidence="1 2">
    <name type="scientific">Haliea salexigens</name>
    <dbReference type="NCBI Taxonomy" id="287487"/>
    <lineage>
        <taxon>Bacteria</taxon>
        <taxon>Pseudomonadati</taxon>
        <taxon>Pseudomonadota</taxon>
        <taxon>Gammaproteobacteria</taxon>
        <taxon>Cellvibrionales</taxon>
        <taxon>Halieaceae</taxon>
        <taxon>Haliea</taxon>
    </lineage>
</organism>
<comment type="caution">
    <text evidence="1">The sequence shown here is derived from an EMBL/GenBank/DDBJ whole genome shotgun (WGS) entry which is preliminary data.</text>
</comment>
<gene>
    <name evidence="1" type="ORF">DCP75_09995</name>
</gene>
<name>A0A3C1KNH4_9GAMM</name>
<dbReference type="EMBL" id="DMND01000134">
    <property type="protein sequence ID" value="HAN28028.1"/>
    <property type="molecule type" value="Genomic_DNA"/>
</dbReference>
<dbReference type="NCBIfam" id="TIGR02444">
    <property type="entry name" value="TIGR02444 family protein"/>
    <property type="match status" value="1"/>
</dbReference>
<dbReference type="Proteomes" id="UP000259273">
    <property type="component" value="Unassembled WGS sequence"/>
</dbReference>
<evidence type="ECO:0000313" key="2">
    <source>
        <dbReference type="Proteomes" id="UP000259273"/>
    </source>
</evidence>
<dbReference type="STRING" id="1121937.GCA_000423125_01908"/>
<protein>
    <submittedName>
        <fullName evidence="1">TIGR02444 family protein</fullName>
    </submittedName>
</protein>
<dbReference type="AlphaFoldDB" id="A0A3C1KNH4"/>
<sequence length="162" mass="17818">MNNPLWVFSLHHYEQPGVAEACLAAQDLCGADVNLLMYAAWLSNNGLNLPAEQWPALEARVAEWRQRVVAPLRSLRRDWRALPGAEQLREQVKTLELAAEQAQQAAMWAWHEQHAQCVPAARPAAELTAVLARLLPTGNLAPAARNALQQRLARLLAGPGVA</sequence>
<reference evidence="1 2" key="1">
    <citation type="journal article" date="2018" name="Nat. Biotechnol.">
        <title>A standardized bacterial taxonomy based on genome phylogeny substantially revises the tree of life.</title>
        <authorList>
            <person name="Parks D.H."/>
            <person name="Chuvochina M."/>
            <person name="Waite D.W."/>
            <person name="Rinke C."/>
            <person name="Skarshewski A."/>
            <person name="Chaumeil P.A."/>
            <person name="Hugenholtz P."/>
        </authorList>
    </citation>
    <scope>NUCLEOTIDE SEQUENCE [LARGE SCALE GENOMIC DNA]</scope>
    <source>
        <strain evidence="1">UBA9158</strain>
    </source>
</reference>
<evidence type="ECO:0000313" key="1">
    <source>
        <dbReference type="EMBL" id="HAN28028.1"/>
    </source>
</evidence>